<organism evidence="3 5">
    <name type="scientific">Leptospira perolatii</name>
    <dbReference type="NCBI Taxonomy" id="2023191"/>
    <lineage>
        <taxon>Bacteria</taxon>
        <taxon>Pseudomonadati</taxon>
        <taxon>Spirochaetota</taxon>
        <taxon>Spirochaetia</taxon>
        <taxon>Leptospirales</taxon>
        <taxon>Leptospiraceae</taxon>
        <taxon>Leptospira</taxon>
    </lineage>
</organism>
<keyword evidence="1" id="KW-0812">Transmembrane</keyword>
<dbReference type="EMBL" id="NPDY01000001">
    <property type="protein sequence ID" value="PJZ71472.1"/>
    <property type="molecule type" value="Genomic_DNA"/>
</dbReference>
<dbReference type="EMBL" id="NPDZ01000001">
    <property type="protein sequence ID" value="PJZ75007.1"/>
    <property type="molecule type" value="Genomic_DNA"/>
</dbReference>
<keyword evidence="1" id="KW-0472">Membrane</keyword>
<dbReference type="Proteomes" id="UP000231962">
    <property type="component" value="Unassembled WGS sequence"/>
</dbReference>
<comment type="caution">
    <text evidence="3">The sequence shown here is derived from an EMBL/GenBank/DDBJ whole genome shotgun (WGS) entry which is preliminary data.</text>
</comment>
<evidence type="ECO:0000256" key="1">
    <source>
        <dbReference type="SAM" id="Phobius"/>
    </source>
</evidence>
<name>A0A2M9ZSD8_9LEPT</name>
<proteinExistence type="predicted"/>
<protein>
    <submittedName>
        <fullName evidence="3">Uncharacterized protein</fullName>
    </submittedName>
</protein>
<keyword evidence="1" id="KW-1133">Transmembrane helix</keyword>
<evidence type="ECO:0000313" key="4">
    <source>
        <dbReference type="Proteomes" id="UP000231962"/>
    </source>
</evidence>
<dbReference type="AlphaFoldDB" id="A0A2M9ZSD8"/>
<keyword evidence="4" id="KW-1185">Reference proteome</keyword>
<evidence type="ECO:0000313" key="3">
    <source>
        <dbReference type="EMBL" id="PJZ75007.1"/>
    </source>
</evidence>
<evidence type="ECO:0000313" key="5">
    <source>
        <dbReference type="Proteomes" id="UP000231990"/>
    </source>
</evidence>
<gene>
    <name evidence="2" type="ORF">CH360_02985</name>
    <name evidence="3" type="ORF">CH373_02990</name>
</gene>
<evidence type="ECO:0000313" key="2">
    <source>
        <dbReference type="EMBL" id="PJZ71472.1"/>
    </source>
</evidence>
<accession>A0A2M9ZSD8</accession>
<dbReference type="Proteomes" id="UP000231990">
    <property type="component" value="Unassembled WGS sequence"/>
</dbReference>
<feature type="transmembrane region" description="Helical" evidence="1">
    <location>
        <begin position="16"/>
        <end position="38"/>
    </location>
</feature>
<sequence length="236" mass="26384">MIFARIFHFGESNWKAFFGVFLCASALILPFTQFLSLLKGVDSRGGNFEVASGSALVSSHWEFLEDFHQAETFEFPSLDSGSVDFRAEVAIFQSDSSQLLTESSVAEAHGVIFAPFENDWEDPIIAAIRLGIVESNLQFYYGFGLDLMQMRPEDPFSQFGGTLVVLPGFILDRSGNSLKEKKSSNSKFTFSVFRGDSSPNAIFALHVNDVHLNRKLTRYYARRTHGDPDLRGTILL</sequence>
<reference evidence="4 5" key="1">
    <citation type="submission" date="2017-07" db="EMBL/GenBank/DDBJ databases">
        <title>Leptospira spp. isolated from tropical soils.</title>
        <authorList>
            <person name="Thibeaux R."/>
            <person name="Iraola G."/>
            <person name="Ferres I."/>
            <person name="Bierque E."/>
            <person name="Girault D."/>
            <person name="Soupe-Gilbert M.-E."/>
            <person name="Picardeau M."/>
            <person name="Goarant C."/>
        </authorList>
    </citation>
    <scope>NUCLEOTIDE SEQUENCE [LARGE SCALE GENOMIC DNA]</scope>
    <source>
        <strain evidence="3 5">FH1-B-B1</strain>
        <strain evidence="2 4">FH1-B-C1</strain>
    </source>
</reference>